<dbReference type="GO" id="GO:0003677">
    <property type="term" value="F:DNA binding"/>
    <property type="evidence" value="ECO:0007669"/>
    <property type="project" value="UniProtKB-KW"/>
</dbReference>
<name>A0A3S5F3B7_SERFO</name>
<dbReference type="AlphaFoldDB" id="A0A3S5F3B7"/>
<accession>A0A3S5F3B7</accession>
<keyword evidence="1" id="KW-0238">DNA-binding</keyword>
<dbReference type="SUPFAM" id="SSF46894">
    <property type="entry name" value="C-terminal effector domain of the bipartite response regulators"/>
    <property type="match status" value="1"/>
</dbReference>
<evidence type="ECO:0000256" key="1">
    <source>
        <dbReference type="ARBA" id="ARBA00023125"/>
    </source>
</evidence>
<proteinExistence type="predicted"/>
<protein>
    <submittedName>
        <fullName evidence="3">Bacterial regulatory proteins, luxR family</fullName>
    </submittedName>
</protein>
<feature type="domain" description="HTH luxR-type" evidence="2">
    <location>
        <begin position="130"/>
        <end position="183"/>
    </location>
</feature>
<dbReference type="EMBL" id="LR134492">
    <property type="protein sequence ID" value="VEI75909.1"/>
    <property type="molecule type" value="Genomic_DNA"/>
</dbReference>
<dbReference type="InterPro" id="IPR036388">
    <property type="entry name" value="WH-like_DNA-bd_sf"/>
</dbReference>
<sequence>MIIIESNYPCPLSNITFKKIVDELNMQGNQPCFENDFYIYFVDGDSTKINFFAKQVYLKRKKNIAVFMVTLVSKMDTYSSVINHISDIIVRKKIEFEVLKKSIERMLNAPPKAIDDFIFGDVWGGVLNQSQKEYKVLELLFKGYSQNQIAQMLNLSVKTISGYKVRAVKRHGLRNFNELYMRKFKDELNRHIVDTDQKR</sequence>
<dbReference type="GO" id="GO:0006355">
    <property type="term" value="P:regulation of DNA-templated transcription"/>
    <property type="evidence" value="ECO:0007669"/>
    <property type="project" value="InterPro"/>
</dbReference>
<reference evidence="3 4" key="1">
    <citation type="submission" date="2018-12" db="EMBL/GenBank/DDBJ databases">
        <authorList>
            <consortium name="Pathogen Informatics"/>
        </authorList>
    </citation>
    <scope>NUCLEOTIDE SEQUENCE [LARGE SCALE GENOMIC DNA]</scope>
    <source>
        <strain evidence="3 4">NCTC13193</strain>
    </source>
</reference>
<dbReference type="InterPro" id="IPR016032">
    <property type="entry name" value="Sig_transdc_resp-reg_C-effctor"/>
</dbReference>
<dbReference type="Gene3D" id="1.10.10.10">
    <property type="entry name" value="Winged helix-like DNA-binding domain superfamily/Winged helix DNA-binding domain"/>
    <property type="match status" value="1"/>
</dbReference>
<dbReference type="InterPro" id="IPR000792">
    <property type="entry name" value="Tscrpt_reg_LuxR_C"/>
</dbReference>
<dbReference type="Proteomes" id="UP000270487">
    <property type="component" value="Chromosome"/>
</dbReference>
<evidence type="ECO:0000259" key="2">
    <source>
        <dbReference type="SMART" id="SM00421"/>
    </source>
</evidence>
<organism evidence="3 4">
    <name type="scientific">Serratia fonticola</name>
    <dbReference type="NCBI Taxonomy" id="47917"/>
    <lineage>
        <taxon>Bacteria</taxon>
        <taxon>Pseudomonadati</taxon>
        <taxon>Pseudomonadota</taxon>
        <taxon>Gammaproteobacteria</taxon>
        <taxon>Enterobacterales</taxon>
        <taxon>Yersiniaceae</taxon>
        <taxon>Serratia</taxon>
    </lineage>
</organism>
<dbReference type="SMART" id="SM00421">
    <property type="entry name" value="HTH_LUXR"/>
    <property type="match status" value="1"/>
</dbReference>
<evidence type="ECO:0000313" key="4">
    <source>
        <dbReference type="Proteomes" id="UP000270487"/>
    </source>
</evidence>
<evidence type="ECO:0000313" key="3">
    <source>
        <dbReference type="EMBL" id="VEI75909.1"/>
    </source>
</evidence>
<dbReference type="Pfam" id="PF00196">
    <property type="entry name" value="GerE"/>
    <property type="match status" value="1"/>
</dbReference>
<gene>
    <name evidence="3" type="ORF">NCTC13193_05128</name>
</gene>